<dbReference type="GeneID" id="113870342"/>
<sequence>MSINVCSEKAGFGISPRISFSQDPKNTISVESPRKQDTCILDSSSDFVFCITNGVPHKLSSADELFSNGKIVPKQITRISKAPPHQPHHQPHFNTQKKRLKEFLSEPDDDDTQEHDKPNSSSKHFWRSSSLNCDGATRGKRLLRSSLQFLSRSYSTGSAPNTPKHGLIRRGNAERHRLQKQSSASSLSLSLSSSSSASSSAYYFYDSAQKPSLKKNCGSSAGNAVRISPVLNLPRRKASKSFFGFGSLFCNGKIKSKK</sequence>
<dbReference type="PANTHER" id="PTHR36757">
    <property type="entry name" value="BNAANNG22500D PROTEIN"/>
    <property type="match status" value="1"/>
</dbReference>
<feature type="region of interest" description="Disordered" evidence="1">
    <location>
        <begin position="106"/>
        <end position="128"/>
    </location>
</feature>
<name>A0A8B8M238_ABRPR</name>
<keyword evidence="2" id="KW-1185">Reference proteome</keyword>
<reference evidence="2" key="1">
    <citation type="journal article" date="2019" name="Toxins">
        <title>Detection of Abrin-Like and Prepropulchellin-Like Toxin Genes and Transcripts Using Whole Genome Sequencing and Full-Length Transcript Sequencing of Abrus precatorius.</title>
        <authorList>
            <person name="Hovde B.T."/>
            <person name="Daligault H.E."/>
            <person name="Hanschen E.R."/>
            <person name="Kunde Y.A."/>
            <person name="Johnson M.B."/>
            <person name="Starkenburg S.R."/>
            <person name="Johnson S.L."/>
        </authorList>
    </citation>
    <scope>NUCLEOTIDE SEQUENCE [LARGE SCALE GENOMIC DNA]</scope>
</reference>
<evidence type="ECO:0000313" key="3">
    <source>
        <dbReference type="RefSeq" id="XP_027362736.1"/>
    </source>
</evidence>
<dbReference type="KEGG" id="aprc:113870342"/>
<proteinExistence type="predicted"/>
<dbReference type="PANTHER" id="PTHR36757:SF1">
    <property type="entry name" value="GENOME ASSEMBLY, CHROMOSOME: A04"/>
    <property type="match status" value="1"/>
</dbReference>
<organism evidence="2 3">
    <name type="scientific">Abrus precatorius</name>
    <name type="common">Indian licorice</name>
    <name type="synonym">Glycine abrus</name>
    <dbReference type="NCBI Taxonomy" id="3816"/>
    <lineage>
        <taxon>Eukaryota</taxon>
        <taxon>Viridiplantae</taxon>
        <taxon>Streptophyta</taxon>
        <taxon>Embryophyta</taxon>
        <taxon>Tracheophyta</taxon>
        <taxon>Spermatophyta</taxon>
        <taxon>Magnoliopsida</taxon>
        <taxon>eudicotyledons</taxon>
        <taxon>Gunneridae</taxon>
        <taxon>Pentapetalae</taxon>
        <taxon>rosids</taxon>
        <taxon>fabids</taxon>
        <taxon>Fabales</taxon>
        <taxon>Fabaceae</taxon>
        <taxon>Papilionoideae</taxon>
        <taxon>50 kb inversion clade</taxon>
        <taxon>NPAAA clade</taxon>
        <taxon>indigoferoid/millettioid clade</taxon>
        <taxon>Abreae</taxon>
        <taxon>Abrus</taxon>
    </lineage>
</organism>
<dbReference type="AlphaFoldDB" id="A0A8B8M238"/>
<evidence type="ECO:0000313" key="2">
    <source>
        <dbReference type="Proteomes" id="UP000694853"/>
    </source>
</evidence>
<protein>
    <submittedName>
        <fullName evidence="3">Uncharacterized protein LOC113870342</fullName>
    </submittedName>
</protein>
<accession>A0A8B8M238</accession>
<dbReference type="RefSeq" id="XP_027362736.1">
    <property type="nucleotide sequence ID" value="XM_027506935.1"/>
</dbReference>
<evidence type="ECO:0000256" key="1">
    <source>
        <dbReference type="SAM" id="MobiDB-lite"/>
    </source>
</evidence>
<reference evidence="3" key="2">
    <citation type="submission" date="2025-08" db="UniProtKB">
        <authorList>
            <consortium name="RefSeq"/>
        </authorList>
    </citation>
    <scope>IDENTIFICATION</scope>
    <source>
        <tissue evidence="3">Young leaves</tissue>
    </source>
</reference>
<feature type="compositionally biased region" description="Polar residues" evidence="1">
    <location>
        <begin position="119"/>
        <end position="128"/>
    </location>
</feature>
<dbReference type="Proteomes" id="UP000694853">
    <property type="component" value="Unplaced"/>
</dbReference>
<dbReference type="OrthoDB" id="1923860at2759"/>
<gene>
    <name evidence="3" type="primary">LOC113870342</name>
</gene>